<feature type="region of interest" description="Disordered" evidence="1">
    <location>
        <begin position="796"/>
        <end position="817"/>
    </location>
</feature>
<gene>
    <name evidence="3" type="ORF">V1264_000148</name>
</gene>
<feature type="domain" description="Speriolin C-terminal" evidence="2">
    <location>
        <begin position="1103"/>
        <end position="1272"/>
    </location>
</feature>
<organism evidence="3 4">
    <name type="scientific">Littorina saxatilis</name>
    <dbReference type="NCBI Taxonomy" id="31220"/>
    <lineage>
        <taxon>Eukaryota</taxon>
        <taxon>Metazoa</taxon>
        <taxon>Spiralia</taxon>
        <taxon>Lophotrochozoa</taxon>
        <taxon>Mollusca</taxon>
        <taxon>Gastropoda</taxon>
        <taxon>Caenogastropoda</taxon>
        <taxon>Littorinimorpha</taxon>
        <taxon>Littorinoidea</taxon>
        <taxon>Littorinidae</taxon>
        <taxon>Littorina</taxon>
    </lineage>
</organism>
<dbReference type="GO" id="GO:0005813">
    <property type="term" value="C:centrosome"/>
    <property type="evidence" value="ECO:0007669"/>
    <property type="project" value="TreeGrafter"/>
</dbReference>
<evidence type="ECO:0000259" key="2">
    <source>
        <dbReference type="Pfam" id="PF15059"/>
    </source>
</evidence>
<feature type="compositionally biased region" description="Basic and acidic residues" evidence="1">
    <location>
        <begin position="144"/>
        <end position="159"/>
    </location>
</feature>
<feature type="compositionally biased region" description="Polar residues" evidence="1">
    <location>
        <begin position="697"/>
        <end position="727"/>
    </location>
</feature>
<evidence type="ECO:0000256" key="1">
    <source>
        <dbReference type="SAM" id="MobiDB-lite"/>
    </source>
</evidence>
<comment type="caution">
    <text evidence="3">The sequence shown here is derived from an EMBL/GenBank/DDBJ whole genome shotgun (WGS) entry which is preliminary data.</text>
</comment>
<protein>
    <recommendedName>
        <fullName evidence="2">Speriolin C-terminal domain-containing protein</fullName>
    </recommendedName>
</protein>
<evidence type="ECO:0000313" key="4">
    <source>
        <dbReference type="Proteomes" id="UP001374579"/>
    </source>
</evidence>
<dbReference type="EMBL" id="JBAMIC010000001">
    <property type="protein sequence ID" value="KAK7114019.1"/>
    <property type="molecule type" value="Genomic_DNA"/>
</dbReference>
<dbReference type="Proteomes" id="UP001374579">
    <property type="component" value="Unassembled WGS sequence"/>
</dbReference>
<name>A0AAN9GMS1_9CAEN</name>
<feature type="compositionally biased region" description="Basic and acidic residues" evidence="1">
    <location>
        <begin position="666"/>
        <end position="679"/>
    </location>
</feature>
<feature type="region of interest" description="Disordered" evidence="1">
    <location>
        <begin position="401"/>
        <end position="437"/>
    </location>
</feature>
<dbReference type="PROSITE" id="PS50096">
    <property type="entry name" value="IQ"/>
    <property type="match status" value="1"/>
</dbReference>
<dbReference type="PANTHER" id="PTHR22192:SF17">
    <property type="entry name" value="SPERIOLIN-LIKE PROTEIN"/>
    <property type="match status" value="1"/>
</dbReference>
<dbReference type="InterPro" id="IPR026715">
    <property type="entry name" value="SPATC1"/>
</dbReference>
<dbReference type="PANTHER" id="PTHR22192">
    <property type="entry name" value="SPERIOLIN"/>
    <property type="match status" value="1"/>
</dbReference>
<dbReference type="Pfam" id="PF15059">
    <property type="entry name" value="Speriolin_C"/>
    <property type="match status" value="1"/>
</dbReference>
<keyword evidence="4" id="KW-1185">Reference proteome</keyword>
<proteinExistence type="predicted"/>
<feature type="region of interest" description="Disordered" evidence="1">
    <location>
        <begin position="534"/>
        <end position="569"/>
    </location>
</feature>
<feature type="compositionally biased region" description="Polar residues" evidence="1">
    <location>
        <begin position="798"/>
        <end position="817"/>
    </location>
</feature>
<dbReference type="AlphaFoldDB" id="A0AAN9GMS1"/>
<feature type="region of interest" description="Disordered" evidence="1">
    <location>
        <begin position="1"/>
        <end position="41"/>
    </location>
</feature>
<feature type="region of interest" description="Disordered" evidence="1">
    <location>
        <begin position="655"/>
        <end position="728"/>
    </location>
</feature>
<accession>A0AAN9GMS1</accession>
<evidence type="ECO:0000313" key="3">
    <source>
        <dbReference type="EMBL" id="KAK7114019.1"/>
    </source>
</evidence>
<reference evidence="3 4" key="1">
    <citation type="submission" date="2024-02" db="EMBL/GenBank/DDBJ databases">
        <title>Chromosome-scale genome assembly of the rough periwinkle Littorina saxatilis.</title>
        <authorList>
            <person name="De Jode A."/>
            <person name="Faria R."/>
            <person name="Formenti G."/>
            <person name="Sims Y."/>
            <person name="Smith T.P."/>
            <person name="Tracey A."/>
            <person name="Wood J.M.D."/>
            <person name="Zagrodzka Z.B."/>
            <person name="Johannesson K."/>
            <person name="Butlin R.K."/>
            <person name="Leder E.H."/>
        </authorList>
    </citation>
    <scope>NUCLEOTIDE SEQUENCE [LARGE SCALE GENOMIC DNA]</scope>
    <source>
        <strain evidence="3">Snail1</strain>
        <tissue evidence="3">Muscle</tissue>
    </source>
</reference>
<feature type="compositionally biased region" description="Basic residues" evidence="1">
    <location>
        <begin position="413"/>
        <end position="423"/>
    </location>
</feature>
<sequence length="1272" mass="141827">METDHSGMITERTVPVHKTLQGHSGETPDGPSHWQEEAERLDEENQVLKRCLRSMRDNSALETANLLAAVVTFTDKKFRKKFADGMEGVFSDPESGREDEEGEEDVVKKKKQKKGECCPDNCPALASKAKIKTERTTSRQNPDQGHHNARYETPERDIPRSPQFGHSRYPPRMDFTDEVAALDGEDARIMFKTAISPSAYSGSSPVSLGGRQLPSDAACPYFYPSEPDSHHMRSHLGTRTPVASDLEYDALYLRSLALAAGYRALARGLSKDERQQLEASPPLELKEWDLSRLCKQVSEIPPYVMFRNRQGRMSKLIHTCVGQQPTQCHPFTREGVRPGAAPMTIKPQKYHPCSGNMNYLTDLRATFSPLNWKVRGPEVRNQPNRRHLPTKLFKQKGLGCATSQSMNFGDTHKKSRRGSRGRGAKQQASTGSVRTRPCAADCVGRSPEALAGKVTPCDCAGRPTSAGQDNNYDFKSVVEPIIDQARASIEQATGMEPPDGELTAYQLQHTHREYTYKDDGTAQVQSDHYKKSFNWSSEEEAEARSGGSPIQVEVQGQSPEPQVEGQSKPDVKGYVRNILEDAQRVVSGDEVAGVRASPSKDMRPDHIRWDPHTQFETHNSQHLGKDDGQTTEEVVDIDLTDPDVQKAAVKIQAGFRGHLSRQTPGARDKQIHMTSEPHPRKISTNSAEHLVSKDTGETSGQANLQNKTNNYRNNWNSSTPGNTSSSDEACAVSRDIDWANHCSATSPFRVVTPRAQRVKETPLLLPRPVTLSGPGPAGKVQKPRTSFTDMEYHLPNQPMDSSSDNTPLSSVSSNASRDNARIVPVKRSKIPTMVGLRKTQTSPLLLPKAEVVPLKRRSTTIIQRDVNNQAHKLPSPELFPEAEVVPLKRRSISNIQRDVNNQAHKLPSPLLLPEAKIVPRKKRSTTNIQRDVNNQEHNLSSPLLLPEAEIVPLKKSSSSNILREGLKNQPHHLASPQLLPKAEIVPLKKSKSTNVLREVKHQPHHLPSQQLFPEPEIVPLRKSKSTNVLREVKHQPHHLPSSQLFPEAEIVPLKKSRSTHVMGEMTDRQWVEMYQAHRLASPQLVPDARVVPVKTGNSTTNMLGEVAFQLERRILDYVFANGLPETALDSRMASQNRFLSGYTVSNIGEMINKEAVAGETYSRGTERMRRERLRTLLDILTPMGYDLLDHGVFSQEIINKYGLLARPRSVGLSNASGPYSVFEVGIPGIIVADVQNYIFSAADTDYERDNLLLIFDCLRMLAIEDGRPLFTW</sequence>
<feature type="region of interest" description="Disordered" evidence="1">
    <location>
        <begin position="87"/>
        <end position="172"/>
    </location>
</feature>
<dbReference type="InterPro" id="IPR029384">
    <property type="entry name" value="Speriolin_C"/>
</dbReference>